<name>A0A9D9NGV4_9BACT</name>
<proteinExistence type="predicted"/>
<dbReference type="InterPro" id="IPR036515">
    <property type="entry name" value="Transposase_17_sf"/>
</dbReference>
<accession>A0A9D9NGV4</accession>
<gene>
    <name evidence="2" type="ORF">IAB81_06525</name>
</gene>
<organism evidence="2 3">
    <name type="scientific">Candidatus Merdivivens pullicola</name>
    <dbReference type="NCBI Taxonomy" id="2840872"/>
    <lineage>
        <taxon>Bacteria</taxon>
        <taxon>Pseudomonadati</taxon>
        <taxon>Bacteroidota</taxon>
        <taxon>Bacteroidia</taxon>
        <taxon>Bacteroidales</taxon>
        <taxon>Muribaculaceae</taxon>
        <taxon>Muribaculaceae incertae sedis</taxon>
        <taxon>Candidatus Merdivivens</taxon>
    </lineage>
</organism>
<feature type="domain" description="Transposase IS200-like" evidence="1">
    <location>
        <begin position="36"/>
        <end position="82"/>
    </location>
</feature>
<comment type="caution">
    <text evidence="2">The sequence shown here is derived from an EMBL/GenBank/DDBJ whole genome shotgun (WGS) entry which is preliminary data.</text>
</comment>
<dbReference type="SUPFAM" id="SSF143422">
    <property type="entry name" value="Transposase IS200-like"/>
    <property type="match status" value="1"/>
</dbReference>
<reference evidence="2" key="2">
    <citation type="journal article" date="2021" name="PeerJ">
        <title>Extensive microbial diversity within the chicken gut microbiome revealed by metagenomics and culture.</title>
        <authorList>
            <person name="Gilroy R."/>
            <person name="Ravi A."/>
            <person name="Getino M."/>
            <person name="Pursley I."/>
            <person name="Horton D.L."/>
            <person name="Alikhan N.F."/>
            <person name="Baker D."/>
            <person name="Gharbi K."/>
            <person name="Hall N."/>
            <person name="Watson M."/>
            <person name="Adriaenssens E.M."/>
            <person name="Foster-Nyarko E."/>
            <person name="Jarju S."/>
            <person name="Secka A."/>
            <person name="Antonio M."/>
            <person name="Oren A."/>
            <person name="Chaudhuri R.R."/>
            <person name="La Ragione R."/>
            <person name="Hildebrand F."/>
            <person name="Pallen M.J."/>
        </authorList>
    </citation>
    <scope>NUCLEOTIDE SEQUENCE</scope>
    <source>
        <strain evidence="2">B1-8020</strain>
    </source>
</reference>
<evidence type="ECO:0000259" key="1">
    <source>
        <dbReference type="Pfam" id="PF01797"/>
    </source>
</evidence>
<evidence type="ECO:0000313" key="2">
    <source>
        <dbReference type="EMBL" id="MBO8473269.1"/>
    </source>
</evidence>
<dbReference type="GO" id="GO:0003677">
    <property type="term" value="F:DNA binding"/>
    <property type="evidence" value="ECO:0007669"/>
    <property type="project" value="InterPro"/>
</dbReference>
<dbReference type="Gene3D" id="3.30.70.1290">
    <property type="entry name" value="Transposase IS200-like"/>
    <property type="match status" value="1"/>
</dbReference>
<dbReference type="AlphaFoldDB" id="A0A9D9NGV4"/>
<evidence type="ECO:0000313" key="3">
    <source>
        <dbReference type="Proteomes" id="UP000823604"/>
    </source>
</evidence>
<dbReference type="Pfam" id="PF01797">
    <property type="entry name" value="Y1_Tnp"/>
    <property type="match status" value="1"/>
</dbReference>
<dbReference type="GO" id="GO:0004803">
    <property type="term" value="F:transposase activity"/>
    <property type="evidence" value="ECO:0007669"/>
    <property type="project" value="InterPro"/>
</dbReference>
<dbReference type="Proteomes" id="UP000823604">
    <property type="component" value="Unassembled WGS sequence"/>
</dbReference>
<sequence length="269" mass="31546">MDYLHVYTDGRFQQTIFPNTEDFIFGMNTAAICQLNRNISLLAFCLMDNHVHFVVEASEKDSLTFIHYYKRNLSRYLASKYGRGSFLSFAKTGMKTINNDYHLKTAIAYCLRNPFVAGMENSPLEYRWSSANCYYETTVAGLSRIDSLSIRRQREFFGTRIKLPRNYMFDNDGMIHPSCYVQTEQVRQLFSNEGNFIHYLFKRIENETSDNPIVRDIVISKGLKKLLSEYEVNFLDELSSADRIRLLKEIKFRYNISERQLARVCPIKV</sequence>
<protein>
    <submittedName>
        <fullName evidence="2">Transposase</fullName>
    </submittedName>
</protein>
<dbReference type="GO" id="GO:0006313">
    <property type="term" value="P:DNA transposition"/>
    <property type="evidence" value="ECO:0007669"/>
    <property type="project" value="InterPro"/>
</dbReference>
<reference evidence="2" key="1">
    <citation type="submission" date="2020-10" db="EMBL/GenBank/DDBJ databases">
        <authorList>
            <person name="Gilroy R."/>
        </authorList>
    </citation>
    <scope>NUCLEOTIDE SEQUENCE</scope>
    <source>
        <strain evidence="2">B1-8020</strain>
    </source>
</reference>
<dbReference type="EMBL" id="JADIMA010000064">
    <property type="protein sequence ID" value="MBO8473269.1"/>
    <property type="molecule type" value="Genomic_DNA"/>
</dbReference>
<dbReference type="InterPro" id="IPR002686">
    <property type="entry name" value="Transposase_17"/>
</dbReference>